<dbReference type="Pfam" id="PF00005">
    <property type="entry name" value="ABC_tran"/>
    <property type="match status" value="1"/>
</dbReference>
<dbReference type="InterPro" id="IPR003593">
    <property type="entry name" value="AAA+_ATPase"/>
</dbReference>
<keyword evidence="3" id="KW-0067">ATP-binding</keyword>
<protein>
    <submittedName>
        <fullName evidence="6">ABC-type lipoprotein export system, ATPase component</fullName>
    </submittedName>
</protein>
<dbReference type="InterPro" id="IPR015854">
    <property type="entry name" value="ABC_transpr_LolD-like"/>
</dbReference>
<dbReference type="Gene3D" id="3.40.50.300">
    <property type="entry name" value="P-loop containing nucleotide triphosphate hydrolases"/>
    <property type="match status" value="1"/>
</dbReference>
<dbReference type="GO" id="GO:0005886">
    <property type="term" value="C:plasma membrane"/>
    <property type="evidence" value="ECO:0007669"/>
    <property type="project" value="TreeGrafter"/>
</dbReference>
<evidence type="ECO:0000259" key="5">
    <source>
        <dbReference type="PROSITE" id="PS50893"/>
    </source>
</evidence>
<keyword evidence="1" id="KW-0813">Transport</keyword>
<proteinExistence type="predicted"/>
<evidence type="ECO:0000256" key="4">
    <source>
        <dbReference type="SAM" id="MobiDB-lite"/>
    </source>
</evidence>
<evidence type="ECO:0000313" key="7">
    <source>
        <dbReference type="Proteomes" id="UP000190857"/>
    </source>
</evidence>
<evidence type="ECO:0000256" key="3">
    <source>
        <dbReference type="ARBA" id="ARBA00022840"/>
    </source>
</evidence>
<keyword evidence="7" id="KW-1185">Reference proteome</keyword>
<dbReference type="InterPro" id="IPR003439">
    <property type="entry name" value="ABC_transporter-like_ATP-bd"/>
</dbReference>
<gene>
    <name evidence="6" type="ORF">SAMN06309945_2663</name>
</gene>
<feature type="region of interest" description="Disordered" evidence="4">
    <location>
        <begin position="313"/>
        <end position="358"/>
    </location>
</feature>
<dbReference type="InterPro" id="IPR027417">
    <property type="entry name" value="P-loop_NTPase"/>
</dbReference>
<sequence length="358" mass="37386">MTQPLLSAHNLVKSYGTTQALDGVSLAIGAGESVAIMGASGSGKTTLLHTLAGIITPDGGQVVFQGPASPVEVSALSETDRSRLRRESFGFVFQQGLLIPELTAVENVAVPLMLSGYPRREAEARAQHWLQALGLAGMEARRPGELSGGQAQRVAIARAQVTGATVVFADEPTGALDSHTSVDVLNALLGSTVSQGHTLVMVTHDEGVAARCSRVIRVRDGRIVSDSGAAAAPGNPGGHLNAGVQAGHPGAPQSQQYTQQTHQTQQFTQNPYDPQGQQAPSGAQREVRPMFYGDGWGVASAATLPADEMPASQIQVPANVPRGYPLQPGTSGYPQQAAPYGYPQQPQGRPHHNGGQHR</sequence>
<accession>A0A1T5KY61</accession>
<dbReference type="EMBL" id="FUZP01000003">
    <property type="protein sequence ID" value="SKC68697.1"/>
    <property type="molecule type" value="Genomic_DNA"/>
</dbReference>
<dbReference type="Proteomes" id="UP000190857">
    <property type="component" value="Unassembled WGS sequence"/>
</dbReference>
<dbReference type="OrthoDB" id="9802264at2"/>
<reference evidence="6 7" key="1">
    <citation type="submission" date="2017-02" db="EMBL/GenBank/DDBJ databases">
        <authorList>
            <person name="Peterson S.W."/>
        </authorList>
    </citation>
    <scope>NUCLEOTIDE SEQUENCE [LARGE SCALE GENOMIC DNA]</scope>
    <source>
        <strain evidence="6 7">VKM Ac-2059</strain>
    </source>
</reference>
<dbReference type="SMART" id="SM00382">
    <property type="entry name" value="AAA"/>
    <property type="match status" value="1"/>
</dbReference>
<feature type="compositionally biased region" description="Low complexity" evidence="4">
    <location>
        <begin position="332"/>
        <end position="348"/>
    </location>
</feature>
<dbReference type="AlphaFoldDB" id="A0A1T5KY61"/>
<dbReference type="GO" id="GO:0022857">
    <property type="term" value="F:transmembrane transporter activity"/>
    <property type="evidence" value="ECO:0007669"/>
    <property type="project" value="TreeGrafter"/>
</dbReference>
<dbReference type="InterPro" id="IPR017911">
    <property type="entry name" value="MacB-like_ATP-bd"/>
</dbReference>
<evidence type="ECO:0000256" key="1">
    <source>
        <dbReference type="ARBA" id="ARBA00022448"/>
    </source>
</evidence>
<dbReference type="GO" id="GO:0005524">
    <property type="term" value="F:ATP binding"/>
    <property type="evidence" value="ECO:0007669"/>
    <property type="project" value="UniProtKB-KW"/>
</dbReference>
<feature type="compositionally biased region" description="Low complexity" evidence="4">
    <location>
        <begin position="228"/>
        <end position="243"/>
    </location>
</feature>
<dbReference type="STRING" id="123320.SAMN06309945_2663"/>
<evidence type="ECO:0000313" key="6">
    <source>
        <dbReference type="EMBL" id="SKC68697.1"/>
    </source>
</evidence>
<evidence type="ECO:0000256" key="2">
    <source>
        <dbReference type="ARBA" id="ARBA00022741"/>
    </source>
</evidence>
<keyword evidence="6" id="KW-0449">Lipoprotein</keyword>
<dbReference type="GO" id="GO:0016887">
    <property type="term" value="F:ATP hydrolysis activity"/>
    <property type="evidence" value="ECO:0007669"/>
    <property type="project" value="InterPro"/>
</dbReference>
<feature type="compositionally biased region" description="Basic residues" evidence="4">
    <location>
        <begin position="349"/>
        <end position="358"/>
    </location>
</feature>
<feature type="domain" description="ABC transporter" evidence="5">
    <location>
        <begin position="6"/>
        <end position="245"/>
    </location>
</feature>
<dbReference type="CDD" id="cd03255">
    <property type="entry name" value="ABC_MJ0796_LolCDE_FtsE"/>
    <property type="match status" value="1"/>
</dbReference>
<feature type="compositionally biased region" description="Low complexity" evidence="4">
    <location>
        <begin position="253"/>
        <end position="269"/>
    </location>
</feature>
<keyword evidence="2" id="KW-0547">Nucleotide-binding</keyword>
<dbReference type="PROSITE" id="PS50893">
    <property type="entry name" value="ABC_TRANSPORTER_2"/>
    <property type="match status" value="1"/>
</dbReference>
<dbReference type="PANTHER" id="PTHR24220:SF685">
    <property type="entry name" value="ABC TRANSPORTER RELATED"/>
    <property type="match status" value="1"/>
</dbReference>
<feature type="compositionally biased region" description="Polar residues" evidence="4">
    <location>
        <begin position="270"/>
        <end position="281"/>
    </location>
</feature>
<dbReference type="PANTHER" id="PTHR24220">
    <property type="entry name" value="IMPORT ATP-BINDING PROTEIN"/>
    <property type="match status" value="1"/>
</dbReference>
<organism evidence="6 7">
    <name type="scientific">Okibacterium fritillariae</name>
    <dbReference type="NCBI Taxonomy" id="123320"/>
    <lineage>
        <taxon>Bacteria</taxon>
        <taxon>Bacillati</taxon>
        <taxon>Actinomycetota</taxon>
        <taxon>Actinomycetes</taxon>
        <taxon>Micrococcales</taxon>
        <taxon>Microbacteriaceae</taxon>
        <taxon>Okibacterium</taxon>
    </lineage>
</organism>
<name>A0A1T5KY61_9MICO</name>
<dbReference type="SUPFAM" id="SSF52540">
    <property type="entry name" value="P-loop containing nucleoside triphosphate hydrolases"/>
    <property type="match status" value="1"/>
</dbReference>
<feature type="region of interest" description="Disordered" evidence="4">
    <location>
        <begin position="227"/>
        <end position="284"/>
    </location>
</feature>